<dbReference type="InterPro" id="IPR029044">
    <property type="entry name" value="Nucleotide-diphossugar_trans"/>
</dbReference>
<reference evidence="16" key="1">
    <citation type="submission" date="2017-02" db="UniProtKB">
        <authorList>
            <consortium name="WormBaseParasite"/>
        </authorList>
    </citation>
    <scope>IDENTIFICATION</scope>
</reference>
<keyword evidence="7" id="KW-0325">Glycoprotein</keyword>
<dbReference type="PANTHER" id="PTHR11183">
    <property type="entry name" value="GLYCOGENIN SUBFAMILY MEMBER"/>
    <property type="match status" value="1"/>
</dbReference>
<dbReference type="InterPro" id="IPR050587">
    <property type="entry name" value="GNT1/Glycosyltrans_8"/>
</dbReference>
<sequence length="295" mass="33353">MTEAWVTLATSDGYAVGALVLAHSLRASKTTRKLHCMITSGVSQPLREELEQTFDAVNLVSVMDSEDTTNLNLINRPDLGVTFTKIHCWRLTQYSKCVFLDADCLVVQNSDDLFDRDELSAASDIGWPDCFNSGVFVFKPSEETYINMLHFAIEHGSFDGGDQGLLNDYFQDWRDKPSSFRLPFIYNMTAGAIYSYAAAYKKYASQIRVVHFLGAVKPWHQLSDDVHPSEHLNYWWSLYKSQIAPKLGISHVKRMRSWEVGNPDYLGADAFENIQKAINKSLKICNPNLPPKVVP</sequence>
<dbReference type="GO" id="GO:0005978">
    <property type="term" value="P:glycogen biosynthetic process"/>
    <property type="evidence" value="ECO:0007669"/>
    <property type="project" value="UniProtKB-KW"/>
</dbReference>
<reference evidence="14 15" key="2">
    <citation type="submission" date="2018-11" db="EMBL/GenBank/DDBJ databases">
        <authorList>
            <consortium name="Pathogen Informatics"/>
        </authorList>
    </citation>
    <scope>NUCLEOTIDE SEQUENCE [LARGE SCALE GENOMIC DNA]</scope>
</reference>
<evidence type="ECO:0000256" key="12">
    <source>
        <dbReference type="ARBA" id="ARBA00052293"/>
    </source>
</evidence>
<evidence type="ECO:0000313" key="16">
    <source>
        <dbReference type="WBParaSite" id="TCLT_0000058401-mRNA-1"/>
    </source>
</evidence>
<dbReference type="SUPFAM" id="SSF53448">
    <property type="entry name" value="Nucleotide-diphospho-sugar transferases"/>
    <property type="match status" value="1"/>
</dbReference>
<keyword evidence="5" id="KW-0479">Metal-binding</keyword>
<evidence type="ECO:0000256" key="5">
    <source>
        <dbReference type="ARBA" id="ARBA00022723"/>
    </source>
</evidence>
<dbReference type="OrthoDB" id="2014201at2759"/>
<keyword evidence="15" id="KW-1185">Reference proteome</keyword>
<name>A0A0N5CKI7_THECL</name>
<keyword evidence="6" id="KW-0320">Glycogen biosynthesis</keyword>
<dbReference type="GO" id="GO:0008466">
    <property type="term" value="F:glycogenin glucosyltransferase activity"/>
    <property type="evidence" value="ECO:0007669"/>
    <property type="project" value="UniProtKB-EC"/>
</dbReference>
<keyword evidence="8" id="KW-0464">Manganese</keyword>
<dbReference type="GO" id="GO:0005737">
    <property type="term" value="C:cytoplasm"/>
    <property type="evidence" value="ECO:0007669"/>
    <property type="project" value="UniProtKB-SubCell"/>
</dbReference>
<dbReference type="InterPro" id="IPR002495">
    <property type="entry name" value="Glyco_trans_8"/>
</dbReference>
<evidence type="ECO:0000256" key="6">
    <source>
        <dbReference type="ARBA" id="ARBA00023056"/>
    </source>
</evidence>
<dbReference type="AlphaFoldDB" id="A0A0N5CKI7"/>
<dbReference type="Pfam" id="PF01501">
    <property type="entry name" value="Glyco_transf_8"/>
    <property type="match status" value="1"/>
</dbReference>
<evidence type="ECO:0000256" key="10">
    <source>
        <dbReference type="ARBA" id="ARBA00038934"/>
    </source>
</evidence>
<comment type="similarity">
    <text evidence="9">Belongs to the glycosyltransferase 8 family. Glycogenin subfamily.</text>
</comment>
<evidence type="ECO:0000256" key="13">
    <source>
        <dbReference type="ARBA" id="ARBA00057883"/>
    </source>
</evidence>
<evidence type="ECO:0000256" key="1">
    <source>
        <dbReference type="ARBA" id="ARBA00001936"/>
    </source>
</evidence>
<dbReference type="WBParaSite" id="TCLT_0000058401-mRNA-1">
    <property type="protein sequence ID" value="TCLT_0000058401-mRNA-1"/>
    <property type="gene ID" value="TCLT_0000058401"/>
</dbReference>
<keyword evidence="3" id="KW-0963">Cytoplasm</keyword>
<protein>
    <recommendedName>
        <fullName evidence="10">glycogenin glucosyltransferase</fullName>
        <ecNumber evidence="10">2.4.1.186</ecNumber>
    </recommendedName>
</protein>
<comment type="cofactor">
    <cofactor evidence="1">
        <name>Mn(2+)</name>
        <dbReference type="ChEBI" id="CHEBI:29035"/>
    </cofactor>
</comment>
<evidence type="ECO:0000313" key="14">
    <source>
        <dbReference type="EMBL" id="VDM95612.1"/>
    </source>
</evidence>
<evidence type="ECO:0000256" key="2">
    <source>
        <dbReference type="ARBA" id="ARBA00004496"/>
    </source>
</evidence>
<evidence type="ECO:0000256" key="8">
    <source>
        <dbReference type="ARBA" id="ARBA00023211"/>
    </source>
</evidence>
<dbReference type="EMBL" id="UYYF01000046">
    <property type="protein sequence ID" value="VDM95612.1"/>
    <property type="molecule type" value="Genomic_DNA"/>
</dbReference>
<organism evidence="16">
    <name type="scientific">Thelazia callipaeda</name>
    <name type="common">Oriental eyeworm</name>
    <name type="synonym">Parasitic nematode</name>
    <dbReference type="NCBI Taxonomy" id="103827"/>
    <lineage>
        <taxon>Eukaryota</taxon>
        <taxon>Metazoa</taxon>
        <taxon>Ecdysozoa</taxon>
        <taxon>Nematoda</taxon>
        <taxon>Chromadorea</taxon>
        <taxon>Rhabditida</taxon>
        <taxon>Spirurina</taxon>
        <taxon>Spiruromorpha</taxon>
        <taxon>Thelazioidea</taxon>
        <taxon>Thelaziidae</taxon>
        <taxon>Thelazia</taxon>
    </lineage>
</organism>
<dbReference type="OMA" id="MSQFAWV"/>
<dbReference type="GO" id="GO:0046872">
    <property type="term" value="F:metal ion binding"/>
    <property type="evidence" value="ECO:0007669"/>
    <property type="project" value="UniProtKB-KW"/>
</dbReference>
<gene>
    <name evidence="14" type="ORF">TCLT_LOCUS585</name>
</gene>
<evidence type="ECO:0000256" key="7">
    <source>
        <dbReference type="ARBA" id="ARBA00023180"/>
    </source>
</evidence>
<evidence type="ECO:0000256" key="3">
    <source>
        <dbReference type="ARBA" id="ARBA00022490"/>
    </source>
</evidence>
<comment type="function">
    <text evidence="13">Self-glucosylating initiator of glycogen synthesis. It catalyzes the formation of a short alpha (1,4)-glucosyl chain covalently attached via a glucose 1-O-tyrosyl linkage to internal tyrosine residues and these chains act as primers for the elongation reaction catalyzed by glycogen synthase.</text>
</comment>
<dbReference type="Gene3D" id="3.90.550.10">
    <property type="entry name" value="Spore Coat Polysaccharide Biosynthesis Protein SpsA, Chain A"/>
    <property type="match status" value="1"/>
</dbReference>
<comment type="catalytic activity">
    <reaction evidence="12">
        <text>L-tyrosyl-[glycogenin] + UDP-alpha-D-glucose = alpha-D-glucosyl-L-tyrosyl-[glycogenin] + UDP + H(+)</text>
        <dbReference type="Rhea" id="RHEA:23360"/>
        <dbReference type="Rhea" id="RHEA-COMP:14604"/>
        <dbReference type="Rhea" id="RHEA-COMP:14605"/>
        <dbReference type="ChEBI" id="CHEBI:15378"/>
        <dbReference type="ChEBI" id="CHEBI:46858"/>
        <dbReference type="ChEBI" id="CHEBI:58223"/>
        <dbReference type="ChEBI" id="CHEBI:58885"/>
        <dbReference type="ChEBI" id="CHEBI:140573"/>
        <dbReference type="EC" id="2.4.1.186"/>
    </reaction>
</comment>
<evidence type="ECO:0000256" key="9">
    <source>
        <dbReference type="ARBA" id="ARBA00038162"/>
    </source>
</evidence>
<dbReference type="CDD" id="cd02537">
    <property type="entry name" value="GT8_Glycogenin"/>
    <property type="match status" value="1"/>
</dbReference>
<keyword evidence="4" id="KW-0808">Transferase</keyword>
<dbReference type="EC" id="2.4.1.186" evidence="10"/>
<proteinExistence type="inferred from homology"/>
<comment type="subcellular location">
    <subcellularLocation>
        <location evidence="2">Cytoplasm</location>
    </subcellularLocation>
</comment>
<evidence type="ECO:0000256" key="4">
    <source>
        <dbReference type="ARBA" id="ARBA00022679"/>
    </source>
</evidence>
<evidence type="ECO:0000256" key="11">
    <source>
        <dbReference type="ARBA" id="ARBA00050886"/>
    </source>
</evidence>
<comment type="catalytic activity">
    <reaction evidence="11">
        <text>[1,4-alpha-D-glucosyl](n)-L-tyrosyl-[glycogenin] + UDP-alpha-D-glucose = [1,4-alpha-D-glucosyl](n+1)-L-tyrosyl-[glycogenin] + UDP + H(+)</text>
        <dbReference type="Rhea" id="RHEA:56560"/>
        <dbReference type="Rhea" id="RHEA-COMP:14606"/>
        <dbReference type="Rhea" id="RHEA-COMP:14607"/>
        <dbReference type="ChEBI" id="CHEBI:15378"/>
        <dbReference type="ChEBI" id="CHEBI:58223"/>
        <dbReference type="ChEBI" id="CHEBI:58885"/>
        <dbReference type="ChEBI" id="CHEBI:140574"/>
        <dbReference type="EC" id="2.4.1.186"/>
    </reaction>
</comment>
<evidence type="ECO:0000313" key="15">
    <source>
        <dbReference type="Proteomes" id="UP000276776"/>
    </source>
</evidence>
<accession>A0A0N5CKI7</accession>
<dbReference type="STRING" id="103827.A0A0N5CKI7"/>
<dbReference type="FunFam" id="3.90.550.10:FF:000092">
    <property type="entry name" value="Glycogenin 2"/>
    <property type="match status" value="1"/>
</dbReference>
<dbReference type="Proteomes" id="UP000276776">
    <property type="component" value="Unassembled WGS sequence"/>
</dbReference>